<dbReference type="CDD" id="cd07956">
    <property type="entry name" value="Anticodon_Ia_Arg"/>
    <property type="match status" value="1"/>
</dbReference>
<feature type="domain" description="Arginyl tRNA synthetase N-terminal" evidence="12">
    <location>
        <begin position="37"/>
        <end position="119"/>
    </location>
</feature>
<dbReference type="InterPro" id="IPR005148">
    <property type="entry name" value="Arg-tRNA-synth_N"/>
</dbReference>
<comment type="similarity">
    <text evidence="1 10">Belongs to the class-I aminoacyl-tRNA synthetase family.</text>
</comment>
<feature type="domain" description="DALR anticodon binding" evidence="11">
    <location>
        <begin position="521"/>
        <end position="638"/>
    </location>
</feature>
<dbReference type="Pfam" id="PF00750">
    <property type="entry name" value="tRNA-synt_1d"/>
    <property type="match status" value="1"/>
</dbReference>
<dbReference type="GO" id="GO:0005524">
    <property type="term" value="F:ATP binding"/>
    <property type="evidence" value="ECO:0007669"/>
    <property type="project" value="UniProtKB-KW"/>
</dbReference>
<dbReference type="PANTHER" id="PTHR11956">
    <property type="entry name" value="ARGINYL-TRNA SYNTHETASE"/>
    <property type="match status" value="1"/>
</dbReference>
<dbReference type="SUPFAM" id="SSF52374">
    <property type="entry name" value="Nucleotidylyl transferase"/>
    <property type="match status" value="1"/>
</dbReference>
<comment type="catalytic activity">
    <reaction evidence="9">
        <text>tRNA(Arg) + L-arginine + ATP = L-arginyl-tRNA(Arg) + AMP + diphosphate</text>
        <dbReference type="Rhea" id="RHEA:20301"/>
        <dbReference type="Rhea" id="RHEA-COMP:9658"/>
        <dbReference type="Rhea" id="RHEA-COMP:9673"/>
        <dbReference type="ChEBI" id="CHEBI:30616"/>
        <dbReference type="ChEBI" id="CHEBI:32682"/>
        <dbReference type="ChEBI" id="CHEBI:33019"/>
        <dbReference type="ChEBI" id="CHEBI:78442"/>
        <dbReference type="ChEBI" id="CHEBI:78513"/>
        <dbReference type="ChEBI" id="CHEBI:456215"/>
        <dbReference type="EC" id="6.1.1.19"/>
    </reaction>
</comment>
<dbReference type="FunFam" id="1.10.730.10:FF:000006">
    <property type="entry name" value="Arginyl-tRNA synthetase 2, mitochondrial"/>
    <property type="match status" value="1"/>
</dbReference>
<keyword evidence="7 10" id="KW-0030">Aminoacyl-tRNA synthetase</keyword>
<evidence type="ECO:0000256" key="10">
    <source>
        <dbReference type="RuleBase" id="RU363038"/>
    </source>
</evidence>
<dbReference type="Gene3D" id="1.10.730.10">
    <property type="entry name" value="Isoleucyl-tRNA Synthetase, Domain 1"/>
    <property type="match status" value="1"/>
</dbReference>
<dbReference type="Proteomes" id="UP001163105">
    <property type="component" value="Unassembled WGS sequence"/>
</dbReference>
<dbReference type="SUPFAM" id="SSF47323">
    <property type="entry name" value="Anticodon-binding domain of a subclass of class I aminoacyl-tRNA synthetases"/>
    <property type="match status" value="1"/>
</dbReference>
<dbReference type="Pfam" id="PF05746">
    <property type="entry name" value="DALR_1"/>
    <property type="match status" value="1"/>
</dbReference>
<evidence type="ECO:0000313" key="13">
    <source>
        <dbReference type="EMBL" id="KAJ6445556.1"/>
    </source>
</evidence>
<dbReference type="NCBIfam" id="TIGR00456">
    <property type="entry name" value="argS"/>
    <property type="match status" value="1"/>
</dbReference>
<dbReference type="SUPFAM" id="SSF55190">
    <property type="entry name" value="Arginyl-tRNA synthetase (ArgRS), N-terminal 'additional' domain"/>
    <property type="match status" value="1"/>
</dbReference>
<dbReference type="GO" id="GO:0005739">
    <property type="term" value="C:mitochondrion"/>
    <property type="evidence" value="ECO:0007669"/>
    <property type="project" value="TreeGrafter"/>
</dbReference>
<name>A0AB34G4Q9_9HYPO</name>
<comment type="caution">
    <text evidence="13">The sequence shown here is derived from an EMBL/GenBank/DDBJ whole genome shotgun (WGS) entry which is preliminary data.</text>
</comment>
<dbReference type="PANTHER" id="PTHR11956:SF11">
    <property type="entry name" value="ARGININE--TRNA LIGASE, MITOCHONDRIAL-RELATED"/>
    <property type="match status" value="1"/>
</dbReference>
<dbReference type="AlphaFoldDB" id="A0AB34G4Q9"/>
<evidence type="ECO:0000313" key="14">
    <source>
        <dbReference type="Proteomes" id="UP001163105"/>
    </source>
</evidence>
<dbReference type="InterPro" id="IPR035684">
    <property type="entry name" value="ArgRS_core"/>
</dbReference>
<dbReference type="InterPro" id="IPR036695">
    <property type="entry name" value="Arg-tRNA-synth_N_sf"/>
</dbReference>
<dbReference type="PROSITE" id="PS00178">
    <property type="entry name" value="AA_TRNA_LIGASE_I"/>
    <property type="match status" value="1"/>
</dbReference>
<evidence type="ECO:0000256" key="1">
    <source>
        <dbReference type="ARBA" id="ARBA00005594"/>
    </source>
</evidence>
<dbReference type="InterPro" id="IPR001412">
    <property type="entry name" value="aa-tRNA-synth_I_CS"/>
</dbReference>
<evidence type="ECO:0000256" key="4">
    <source>
        <dbReference type="ARBA" id="ARBA00022741"/>
    </source>
</evidence>
<evidence type="ECO:0000256" key="2">
    <source>
        <dbReference type="ARBA" id="ARBA00012837"/>
    </source>
</evidence>
<evidence type="ECO:0000256" key="3">
    <source>
        <dbReference type="ARBA" id="ARBA00022598"/>
    </source>
</evidence>
<sequence>MARKPVMELFANHVKGMSLDSVRKSFPSACPEANPLDLYRAHLSNVLAEISGVAPSALYPVIMRPQGLDKGDFNIAVPALRLKGPKPDVLAAEWSAKFPVDDALFAAPIVNGSFLSFFVKPEPLSTTLATAGVVNRQLGRNDFNGLKDPEDPSQGRKRVIVEFSSPNVAKPFHAGHIRSTIIGSFTANVYEANGWDVLRINYLGDWGKQYGLLAVAYERNGSEEELKKNPIDHLFKLYVQINKDMKEENEAIKAKKEAGEDVSQLEANSLDEQARQYFRNMTNRDERTLAQWQRFRDLSIERYQKTYSRLGVHFDEYSGESQVSEESMAKMAETLKAKGVTREDNGAVLVDFTQLLPGKEGKQLGITLVRKKDGTALYLTRDICELLGRYEKYKYDHMIYVVGAAQNLHLSQLFKLVELLGHEEAAKKCQHVNFGLVRGMSTRKGTAKFLDDIFADCADYMHEKMKQNEAKYALIENPEATADILGISGVMVQDMSGKRINDYDFNMDAMTSLEGDTGPYLQYAHARLCSIKRRAALSDEDLDGADLTLLTETHATNVVRMLAQWPDVLKNALRTLEPTTILTYMFKTAHVVSSSYDQLQVVGSERELMRARMALYDAARIVLSNGMRILGLTPLERSVSGNTLEANEARTDNVAGYGAGDAYEWGVSGNPIVRVRRSRRCLPLGTDAGTVGWMPELARGGGAENSVCYGRAPRRSSVEFAGHSNYR</sequence>
<dbReference type="InterPro" id="IPR008909">
    <property type="entry name" value="DALR_anticod-bd"/>
</dbReference>
<reference evidence="13" key="1">
    <citation type="submission" date="2023-01" db="EMBL/GenBank/DDBJ databases">
        <title>The growth and conidiation of Purpureocillium lavendulum are regulated by nitrogen source and histone H3K14 acetylation.</title>
        <authorList>
            <person name="Tang P."/>
            <person name="Han J."/>
            <person name="Zhang C."/>
            <person name="Tang P."/>
            <person name="Qi F."/>
            <person name="Zhang K."/>
            <person name="Liang L."/>
        </authorList>
    </citation>
    <scope>NUCLEOTIDE SEQUENCE</scope>
    <source>
        <strain evidence="13">YMF1.00683</strain>
    </source>
</reference>
<protein>
    <recommendedName>
        <fullName evidence="2">arginine--tRNA ligase</fullName>
        <ecNumber evidence="2">6.1.1.19</ecNumber>
    </recommendedName>
    <alternativeName>
        <fullName evidence="8">Arginyl-tRNA synthetase</fullName>
    </alternativeName>
</protein>
<organism evidence="13 14">
    <name type="scientific">Purpureocillium lavendulum</name>
    <dbReference type="NCBI Taxonomy" id="1247861"/>
    <lineage>
        <taxon>Eukaryota</taxon>
        <taxon>Fungi</taxon>
        <taxon>Dikarya</taxon>
        <taxon>Ascomycota</taxon>
        <taxon>Pezizomycotina</taxon>
        <taxon>Sordariomycetes</taxon>
        <taxon>Hypocreomycetidae</taxon>
        <taxon>Hypocreales</taxon>
        <taxon>Ophiocordycipitaceae</taxon>
        <taxon>Purpureocillium</taxon>
    </lineage>
</organism>
<keyword evidence="6 10" id="KW-0648">Protein biosynthesis</keyword>
<evidence type="ECO:0000259" key="12">
    <source>
        <dbReference type="SMART" id="SM01016"/>
    </source>
</evidence>
<evidence type="ECO:0000259" key="11">
    <source>
        <dbReference type="SMART" id="SM00836"/>
    </source>
</evidence>
<dbReference type="GO" id="GO:0032543">
    <property type="term" value="P:mitochondrial translation"/>
    <property type="evidence" value="ECO:0007669"/>
    <property type="project" value="TreeGrafter"/>
</dbReference>
<dbReference type="EC" id="6.1.1.19" evidence="2"/>
<dbReference type="GO" id="GO:0004814">
    <property type="term" value="F:arginine-tRNA ligase activity"/>
    <property type="evidence" value="ECO:0007669"/>
    <property type="project" value="UniProtKB-EC"/>
</dbReference>
<dbReference type="PRINTS" id="PR01038">
    <property type="entry name" value="TRNASYNTHARG"/>
</dbReference>
<evidence type="ECO:0000256" key="9">
    <source>
        <dbReference type="ARBA" id="ARBA00049339"/>
    </source>
</evidence>
<dbReference type="CDD" id="cd00671">
    <property type="entry name" value="ArgRS_core"/>
    <property type="match status" value="1"/>
</dbReference>
<proteinExistence type="inferred from homology"/>
<keyword evidence="5 10" id="KW-0067">ATP-binding</keyword>
<keyword evidence="3 10" id="KW-0436">Ligase</keyword>
<evidence type="ECO:0000256" key="5">
    <source>
        <dbReference type="ARBA" id="ARBA00022840"/>
    </source>
</evidence>
<dbReference type="InterPro" id="IPR014729">
    <property type="entry name" value="Rossmann-like_a/b/a_fold"/>
</dbReference>
<evidence type="ECO:0000256" key="6">
    <source>
        <dbReference type="ARBA" id="ARBA00022917"/>
    </source>
</evidence>
<dbReference type="InterPro" id="IPR009080">
    <property type="entry name" value="tRNAsynth_Ia_anticodon-bd"/>
</dbReference>
<dbReference type="SMART" id="SM00836">
    <property type="entry name" value="DALR_1"/>
    <property type="match status" value="1"/>
</dbReference>
<dbReference type="SMART" id="SM01016">
    <property type="entry name" value="Arg_tRNA_synt_N"/>
    <property type="match status" value="1"/>
</dbReference>
<accession>A0AB34G4Q9</accession>
<keyword evidence="4 10" id="KW-0547">Nucleotide-binding</keyword>
<gene>
    <name evidence="13" type="primary">RARS</name>
    <name evidence="13" type="ORF">O9K51_00317</name>
</gene>
<dbReference type="Gene3D" id="3.40.50.620">
    <property type="entry name" value="HUPs"/>
    <property type="match status" value="1"/>
</dbReference>
<dbReference type="GO" id="GO:0006420">
    <property type="term" value="P:arginyl-tRNA aminoacylation"/>
    <property type="evidence" value="ECO:0007669"/>
    <property type="project" value="InterPro"/>
</dbReference>
<dbReference type="FunFam" id="3.40.50.620:FF:000058">
    <property type="entry name" value="Mitochondrial arginyl-tRNA synthetase"/>
    <property type="match status" value="1"/>
</dbReference>
<dbReference type="EMBL" id="JAQHRD010000001">
    <property type="protein sequence ID" value="KAJ6445556.1"/>
    <property type="molecule type" value="Genomic_DNA"/>
</dbReference>
<evidence type="ECO:0000256" key="8">
    <source>
        <dbReference type="ARBA" id="ARBA00033033"/>
    </source>
</evidence>
<evidence type="ECO:0000256" key="7">
    <source>
        <dbReference type="ARBA" id="ARBA00023146"/>
    </source>
</evidence>
<keyword evidence="14" id="KW-1185">Reference proteome</keyword>
<dbReference type="InterPro" id="IPR001278">
    <property type="entry name" value="Arg-tRNA-ligase"/>
</dbReference>
<dbReference type="Gene3D" id="3.30.1360.70">
    <property type="entry name" value="Arginyl tRNA synthetase N-terminal domain"/>
    <property type="match status" value="1"/>
</dbReference>